<dbReference type="InterPro" id="IPR036390">
    <property type="entry name" value="WH_DNA-bd_sf"/>
</dbReference>
<proteinExistence type="predicted"/>
<accession>A0ABS4ZL47</accession>
<organism evidence="2 3">
    <name type="scientific">Mycolicibacterium lutetiense</name>
    <dbReference type="NCBI Taxonomy" id="1641992"/>
    <lineage>
        <taxon>Bacteria</taxon>
        <taxon>Bacillati</taxon>
        <taxon>Actinomycetota</taxon>
        <taxon>Actinomycetes</taxon>
        <taxon>Mycobacteriales</taxon>
        <taxon>Mycobacteriaceae</taxon>
        <taxon>Mycolicibacterium</taxon>
    </lineage>
</organism>
<dbReference type="PANTHER" id="PTHR33164:SF99">
    <property type="entry name" value="MARR FAMILY REGULATORY PROTEIN"/>
    <property type="match status" value="1"/>
</dbReference>
<dbReference type="PANTHER" id="PTHR33164">
    <property type="entry name" value="TRANSCRIPTIONAL REGULATOR, MARR FAMILY"/>
    <property type="match status" value="1"/>
</dbReference>
<feature type="domain" description="HTH marR-type" evidence="1">
    <location>
        <begin position="9"/>
        <end position="140"/>
    </location>
</feature>
<evidence type="ECO:0000259" key="1">
    <source>
        <dbReference type="PROSITE" id="PS50995"/>
    </source>
</evidence>
<dbReference type="GO" id="GO:0003677">
    <property type="term" value="F:DNA binding"/>
    <property type="evidence" value="ECO:0007669"/>
    <property type="project" value="UniProtKB-KW"/>
</dbReference>
<dbReference type="PRINTS" id="PR00598">
    <property type="entry name" value="HTHMARR"/>
</dbReference>
<dbReference type="Gene3D" id="1.10.10.10">
    <property type="entry name" value="Winged helix-like DNA-binding domain superfamily/Winged helix DNA-binding domain"/>
    <property type="match status" value="1"/>
</dbReference>
<dbReference type="SUPFAM" id="SSF46785">
    <property type="entry name" value="Winged helix' DNA-binding domain"/>
    <property type="match status" value="1"/>
</dbReference>
<dbReference type="InterPro" id="IPR000835">
    <property type="entry name" value="HTH_MarR-typ"/>
</dbReference>
<dbReference type="RefSeq" id="WP_209912613.1">
    <property type="nucleotide sequence ID" value="NZ_JAGIOP010000001.1"/>
</dbReference>
<gene>
    <name evidence="2" type="ORF">JOF57_000101</name>
</gene>
<dbReference type="PROSITE" id="PS50995">
    <property type="entry name" value="HTH_MARR_2"/>
    <property type="match status" value="1"/>
</dbReference>
<keyword evidence="2" id="KW-0238">DNA-binding</keyword>
<keyword evidence="3" id="KW-1185">Reference proteome</keyword>
<comment type="caution">
    <text evidence="2">The sequence shown here is derived from an EMBL/GenBank/DDBJ whole genome shotgun (WGS) entry which is preliminary data.</text>
</comment>
<protein>
    <submittedName>
        <fullName evidence="2">DNA-binding MarR family transcriptional regulator</fullName>
    </submittedName>
</protein>
<dbReference type="InterPro" id="IPR039422">
    <property type="entry name" value="MarR/SlyA-like"/>
</dbReference>
<dbReference type="EMBL" id="JAGIOP010000001">
    <property type="protein sequence ID" value="MBP2450216.1"/>
    <property type="molecule type" value="Genomic_DNA"/>
</dbReference>
<dbReference type="Pfam" id="PF12802">
    <property type="entry name" value="MarR_2"/>
    <property type="match status" value="1"/>
</dbReference>
<reference evidence="2 3" key="1">
    <citation type="submission" date="2021-03" db="EMBL/GenBank/DDBJ databases">
        <title>Sequencing the genomes of 1000 actinobacteria strains.</title>
        <authorList>
            <person name="Klenk H.-P."/>
        </authorList>
    </citation>
    <scope>NUCLEOTIDE SEQUENCE [LARGE SCALE GENOMIC DNA]</scope>
    <source>
        <strain evidence="2 3">DSM 46713</strain>
    </source>
</reference>
<dbReference type="SMART" id="SM00347">
    <property type="entry name" value="HTH_MARR"/>
    <property type="match status" value="1"/>
</dbReference>
<evidence type="ECO:0000313" key="3">
    <source>
        <dbReference type="Proteomes" id="UP000694460"/>
    </source>
</evidence>
<sequence length="141" mass="15727">MSVDRPELADEVWRALTRLVFDHRDAWKRAVIEESGLPFSRIRILRRLERAPMTVKQLAHAATVDAPAATVAVNDLEERGLVVREIDPANRRCKLVSLTDAGRALLARIDRVEDPAPEVLAALDAGDLEALRAILRKIHSP</sequence>
<dbReference type="Proteomes" id="UP000694460">
    <property type="component" value="Unassembled WGS sequence"/>
</dbReference>
<evidence type="ECO:0000313" key="2">
    <source>
        <dbReference type="EMBL" id="MBP2450216.1"/>
    </source>
</evidence>
<name>A0ABS4ZL47_9MYCO</name>
<dbReference type="InterPro" id="IPR036388">
    <property type="entry name" value="WH-like_DNA-bd_sf"/>
</dbReference>